<keyword evidence="2" id="KW-1185">Reference proteome</keyword>
<protein>
    <submittedName>
        <fullName evidence="1">Sporulation protein YqfC</fullName>
    </submittedName>
</protein>
<dbReference type="OrthoDB" id="2989236at2"/>
<organism evidence="1 2">
    <name type="scientific">Paenibacillus zeisoli</name>
    <dbReference type="NCBI Taxonomy" id="2496267"/>
    <lineage>
        <taxon>Bacteria</taxon>
        <taxon>Bacillati</taxon>
        <taxon>Bacillota</taxon>
        <taxon>Bacilli</taxon>
        <taxon>Bacillales</taxon>
        <taxon>Paenibacillaceae</taxon>
        <taxon>Paenibacillus</taxon>
    </lineage>
</organism>
<dbReference type="InterPro" id="IPR022477">
    <property type="entry name" value="Spore_YqfC"/>
</dbReference>
<dbReference type="RefSeq" id="WP_127198119.1">
    <property type="nucleotide sequence ID" value="NZ_RZNX01000001.1"/>
</dbReference>
<comment type="caution">
    <text evidence="1">The sequence shown here is derived from an EMBL/GenBank/DDBJ whole genome shotgun (WGS) entry which is preliminary data.</text>
</comment>
<dbReference type="AlphaFoldDB" id="A0A433XR48"/>
<dbReference type="Gene3D" id="2.60.40.2000">
    <property type="match status" value="1"/>
</dbReference>
<dbReference type="InterPro" id="IPR022476">
    <property type="entry name" value="Spore_YabP/YqfC"/>
</dbReference>
<evidence type="ECO:0000313" key="2">
    <source>
        <dbReference type="Proteomes" id="UP000272464"/>
    </source>
</evidence>
<proteinExistence type="predicted"/>
<dbReference type="Proteomes" id="UP000272464">
    <property type="component" value="Unassembled WGS sequence"/>
</dbReference>
<dbReference type="NCBIfam" id="TIGR02856">
    <property type="entry name" value="spore_yqfC"/>
    <property type="match status" value="1"/>
</dbReference>
<dbReference type="EMBL" id="RZNX01000001">
    <property type="protein sequence ID" value="RUT36428.1"/>
    <property type="molecule type" value="Genomic_DNA"/>
</dbReference>
<evidence type="ECO:0000313" key="1">
    <source>
        <dbReference type="EMBL" id="RUT36428.1"/>
    </source>
</evidence>
<accession>A0A433XR48</accession>
<sequence length="97" mass="10964">MSRFTRKLRKWSVDILDLPQDLVFDLPRLTMVGNKQLLIENHRGVLHFSPDQLRLALPEGSLTVAGSRLVIKAIMPEEILIEGDIAAIQYLGTGEKR</sequence>
<gene>
    <name evidence="1" type="primary">yqfC</name>
    <name evidence="1" type="ORF">EJP77_05505</name>
</gene>
<name>A0A433XR48_9BACL</name>
<reference evidence="1 2" key="1">
    <citation type="submission" date="2018-12" db="EMBL/GenBank/DDBJ databases">
        <authorList>
            <person name="Sun L."/>
            <person name="Chen Z."/>
        </authorList>
    </citation>
    <scope>NUCLEOTIDE SEQUENCE [LARGE SCALE GENOMIC DNA]</scope>
    <source>
        <strain evidence="1 2">3-5-3</strain>
    </source>
</reference>
<dbReference type="InterPro" id="IPR038705">
    <property type="entry name" value="YabP_sf"/>
</dbReference>
<dbReference type="Pfam" id="PF07873">
    <property type="entry name" value="YabP"/>
    <property type="match status" value="1"/>
</dbReference>